<dbReference type="Proteomes" id="UP001152759">
    <property type="component" value="Chromosome 8"/>
</dbReference>
<evidence type="ECO:0000313" key="2">
    <source>
        <dbReference type="Proteomes" id="UP001152759"/>
    </source>
</evidence>
<dbReference type="EMBL" id="OU963869">
    <property type="protein sequence ID" value="CAH0395041.1"/>
    <property type="molecule type" value="Genomic_DNA"/>
</dbReference>
<organism evidence="1 2">
    <name type="scientific">Bemisia tabaci</name>
    <name type="common">Sweetpotato whitefly</name>
    <name type="synonym">Aleurodes tabaci</name>
    <dbReference type="NCBI Taxonomy" id="7038"/>
    <lineage>
        <taxon>Eukaryota</taxon>
        <taxon>Metazoa</taxon>
        <taxon>Ecdysozoa</taxon>
        <taxon>Arthropoda</taxon>
        <taxon>Hexapoda</taxon>
        <taxon>Insecta</taxon>
        <taxon>Pterygota</taxon>
        <taxon>Neoptera</taxon>
        <taxon>Paraneoptera</taxon>
        <taxon>Hemiptera</taxon>
        <taxon>Sternorrhyncha</taxon>
        <taxon>Aleyrodoidea</taxon>
        <taxon>Aleyrodidae</taxon>
        <taxon>Aleyrodinae</taxon>
        <taxon>Bemisia</taxon>
    </lineage>
</organism>
<protein>
    <submittedName>
        <fullName evidence="1">Uncharacterized protein</fullName>
    </submittedName>
</protein>
<keyword evidence="2" id="KW-1185">Reference proteome</keyword>
<proteinExistence type="predicted"/>
<name>A0A9P0AP84_BEMTA</name>
<dbReference type="AlphaFoldDB" id="A0A9P0AP84"/>
<sequence length="98" mass="11042">MTRETARYSITGRIIQSPCSKMVPACANLVSPTLTHRAVDILKKSVEKQIEPEDEAFMRLCCQVMDVNAFETVALHEDSRKGANYESSLRGLYPWPPL</sequence>
<gene>
    <name evidence="1" type="ORF">BEMITA_LOCUS13275</name>
</gene>
<evidence type="ECO:0000313" key="1">
    <source>
        <dbReference type="EMBL" id="CAH0395041.1"/>
    </source>
</evidence>
<accession>A0A9P0AP84</accession>
<reference evidence="1" key="1">
    <citation type="submission" date="2021-12" db="EMBL/GenBank/DDBJ databases">
        <authorList>
            <person name="King R."/>
        </authorList>
    </citation>
    <scope>NUCLEOTIDE SEQUENCE</scope>
</reference>